<dbReference type="GO" id="GO:0005634">
    <property type="term" value="C:nucleus"/>
    <property type="evidence" value="ECO:0007669"/>
    <property type="project" value="UniProtKB-SubCell"/>
</dbReference>
<dbReference type="PANTHER" id="PTHR23167:SF51">
    <property type="entry name" value="[F-ACTIN]-MONOOXYGENASE MICAL3"/>
    <property type="match status" value="1"/>
</dbReference>
<keyword evidence="3" id="KW-0175">Coiled coil</keyword>
<evidence type="ECO:0000259" key="4">
    <source>
        <dbReference type="PROSITE" id="PS51848"/>
    </source>
</evidence>
<comment type="subcellular location">
    <subcellularLocation>
        <location evidence="1">Nucleus</location>
    </subcellularLocation>
</comment>
<feature type="domain" description="BMERB" evidence="4">
    <location>
        <begin position="1"/>
        <end position="129"/>
    </location>
</feature>
<feature type="coiled-coil region" evidence="3">
    <location>
        <begin position="79"/>
        <end position="106"/>
    </location>
</feature>
<keyword evidence="2" id="KW-0539">Nucleus</keyword>
<name>A0A452U4A5_URSMA</name>
<dbReference type="AlphaFoldDB" id="A0A452U4A5"/>
<dbReference type="Pfam" id="PF12130">
    <property type="entry name" value="bMERB_dom"/>
    <property type="match status" value="1"/>
</dbReference>
<accession>A0A452U4A5</accession>
<protein>
    <recommendedName>
        <fullName evidence="4">BMERB domain-containing protein</fullName>
    </recommendedName>
</protein>
<dbReference type="InterPro" id="IPR022735">
    <property type="entry name" value="bMERB_dom"/>
</dbReference>
<dbReference type="Ensembl" id="ENSUMAT00000018370.1">
    <property type="protein sequence ID" value="ENSUMAP00000015531.1"/>
    <property type="gene ID" value="ENSUMAG00000011400.1"/>
</dbReference>
<dbReference type="PANTHER" id="PTHR23167">
    <property type="entry name" value="CALPONIN HOMOLOGY DOMAIN-CONTAINING PROTEIN DDB_G0272472-RELATED"/>
    <property type="match status" value="1"/>
</dbReference>
<evidence type="ECO:0000256" key="3">
    <source>
        <dbReference type="SAM" id="Coils"/>
    </source>
</evidence>
<dbReference type="InterPro" id="IPR050540">
    <property type="entry name" value="F-actin_Monoox_Mical"/>
</dbReference>
<reference evidence="5" key="1">
    <citation type="submission" date="2019-03" db="UniProtKB">
        <authorList>
            <consortium name="Ensembl"/>
        </authorList>
    </citation>
    <scope>IDENTIFICATION</scope>
</reference>
<dbReference type="OMA" id="MALEDWQ"/>
<evidence type="ECO:0000256" key="1">
    <source>
        <dbReference type="ARBA" id="ARBA00004123"/>
    </source>
</evidence>
<evidence type="ECO:0000313" key="5">
    <source>
        <dbReference type="Ensembl" id="ENSUMAP00000015531"/>
    </source>
</evidence>
<sequence>MTPAGRGRQQTLAVPDAPSLLAGMGKKDDPKLMQEWFKLVQEKNAMVRYESELMIFARELELEDRQSRLQQELRERMAVEDHLKTEEELSEEKKILNEMLEVVEQRDALVALLEEQRLREKEEDKDLEAVMLSKGFSLNWS</sequence>
<dbReference type="SMART" id="SM01203">
    <property type="entry name" value="DUF3585"/>
    <property type="match status" value="1"/>
</dbReference>
<dbReference type="PROSITE" id="PS51848">
    <property type="entry name" value="BMERB"/>
    <property type="match status" value="1"/>
</dbReference>
<evidence type="ECO:0000256" key="2">
    <source>
        <dbReference type="ARBA" id="ARBA00023242"/>
    </source>
</evidence>
<dbReference type="GeneTree" id="ENSGT00940000163529"/>
<organism evidence="5">
    <name type="scientific">Ursus maritimus</name>
    <name type="common">Polar bear</name>
    <name type="synonym">Thalarctos maritimus</name>
    <dbReference type="NCBI Taxonomy" id="29073"/>
    <lineage>
        <taxon>Eukaryota</taxon>
        <taxon>Metazoa</taxon>
        <taxon>Chordata</taxon>
        <taxon>Craniata</taxon>
        <taxon>Vertebrata</taxon>
        <taxon>Euteleostomi</taxon>
        <taxon>Mammalia</taxon>
        <taxon>Eutheria</taxon>
        <taxon>Laurasiatheria</taxon>
        <taxon>Carnivora</taxon>
        <taxon>Caniformia</taxon>
        <taxon>Ursidae</taxon>
        <taxon>Ursus</taxon>
    </lineage>
</organism>
<proteinExistence type="predicted"/>